<proteinExistence type="predicted"/>
<dbReference type="FunFam" id="1.20.1250.20:FF:000401">
    <property type="entry name" value="Vesicular amine transporter"/>
    <property type="match status" value="1"/>
</dbReference>
<feature type="transmembrane region" description="Helical" evidence="7">
    <location>
        <begin position="326"/>
        <end position="346"/>
    </location>
</feature>
<dbReference type="GO" id="GO:0030672">
    <property type="term" value="C:synaptic vesicle membrane"/>
    <property type="evidence" value="ECO:0007669"/>
    <property type="project" value="TreeGrafter"/>
</dbReference>
<dbReference type="InterPro" id="IPR050930">
    <property type="entry name" value="MFS_Vesicular_Transporter"/>
</dbReference>
<keyword evidence="9" id="KW-1185">Reference proteome</keyword>
<evidence type="ECO:0000259" key="8">
    <source>
        <dbReference type="PROSITE" id="PS50850"/>
    </source>
</evidence>
<feature type="transmembrane region" description="Helical" evidence="7">
    <location>
        <begin position="28"/>
        <end position="50"/>
    </location>
</feature>
<keyword evidence="4 7" id="KW-1133">Transmembrane helix</keyword>
<name>A0A7E6EMM5_9MOLL</name>
<keyword evidence="2" id="KW-0813">Transport</keyword>
<feature type="transmembrane region" description="Helical" evidence="7">
    <location>
        <begin position="215"/>
        <end position="241"/>
    </location>
</feature>
<dbReference type="GO" id="GO:0005335">
    <property type="term" value="F:serotonin:sodium:chloride symporter activity"/>
    <property type="evidence" value="ECO:0007669"/>
    <property type="project" value="TreeGrafter"/>
</dbReference>
<sequence length="505" mass="55786">MVLHTISLFNYGIYSDVFIRIFRSRRMVLFIIFYTLLLDNFLLTALVPIIPDYLIEKDKEQLKQTLRGYHLKVFDNRTSLQIVVNRTQYINFTGNFSNSPDVGGRFSIVQDIFSIPLNKLNENTRVGWLLSSKAIVQLMFNFLVGPFTNRCGYVIPVFVGCLIIMLSACLFIFGETYIPLFMARSLHGLGSACVTIAGMGMIADKYPEDKERSKAMGIAMGGSATGVLAGYPLGGCMYIYIGKFAPFLLIVVLTAIDSVLLVLFLRSNTAEQLSESGKSIWKLVQDPYILLVSGAIMLTTIALSSLEPTVPIWIMQTMNAEKWQIGLAFVPDSVGYLIGTNGFGVIARSLGRWICTLCCMLIIGLCCFFLPFASSISQLIMPHFGIGLGLGITDAALMPLLALLVDRRHNGVYGGVYSISQIAVCLAYALGPSISGHVVKSYGFVTLLRSIAVVNILYAPLCWFLRDVSTGTESEAILSHTQKGNSKYTDDEDSGNFSYHRFENE</sequence>
<feature type="transmembrane region" description="Helical" evidence="7">
    <location>
        <begin position="353"/>
        <end position="372"/>
    </location>
</feature>
<dbReference type="InterPro" id="IPR020846">
    <property type="entry name" value="MFS_dom"/>
</dbReference>
<keyword evidence="5 7" id="KW-0472">Membrane</keyword>
<organism evidence="9 10">
    <name type="scientific">Octopus sinensis</name>
    <name type="common">East Asian common octopus</name>
    <dbReference type="NCBI Taxonomy" id="2607531"/>
    <lineage>
        <taxon>Eukaryota</taxon>
        <taxon>Metazoa</taxon>
        <taxon>Spiralia</taxon>
        <taxon>Lophotrochozoa</taxon>
        <taxon>Mollusca</taxon>
        <taxon>Cephalopoda</taxon>
        <taxon>Coleoidea</taxon>
        <taxon>Octopodiformes</taxon>
        <taxon>Octopoda</taxon>
        <taxon>Incirrata</taxon>
        <taxon>Octopodidae</taxon>
        <taxon>Octopus</taxon>
    </lineage>
</organism>
<evidence type="ECO:0000256" key="2">
    <source>
        <dbReference type="ARBA" id="ARBA00022448"/>
    </source>
</evidence>
<accession>A0A7E6EMM5</accession>
<evidence type="ECO:0000256" key="3">
    <source>
        <dbReference type="ARBA" id="ARBA00022692"/>
    </source>
</evidence>
<dbReference type="Gene3D" id="1.20.1250.20">
    <property type="entry name" value="MFS general substrate transporter like domains"/>
    <property type="match status" value="1"/>
</dbReference>
<dbReference type="PANTHER" id="PTHR23506:SF4">
    <property type="entry name" value="PORTABELLA"/>
    <property type="match status" value="1"/>
</dbReference>
<protein>
    <submittedName>
        <fullName evidence="10">LOW QUALITY PROTEIN: synaptic vesicular amine transporter-like</fullName>
    </submittedName>
</protein>
<feature type="transmembrane region" description="Helical" evidence="7">
    <location>
        <begin position="384"/>
        <end position="405"/>
    </location>
</feature>
<dbReference type="SUPFAM" id="SSF103473">
    <property type="entry name" value="MFS general substrate transporter"/>
    <property type="match status" value="1"/>
</dbReference>
<dbReference type="AlphaFoldDB" id="A0A7E6EMM5"/>
<dbReference type="GO" id="GO:0015842">
    <property type="term" value="P:aminergic neurotransmitter loading into synaptic vesicle"/>
    <property type="evidence" value="ECO:0007669"/>
    <property type="project" value="TreeGrafter"/>
</dbReference>
<dbReference type="GO" id="GO:0043195">
    <property type="term" value="C:terminal bouton"/>
    <property type="evidence" value="ECO:0007669"/>
    <property type="project" value="TreeGrafter"/>
</dbReference>
<feature type="transmembrane region" description="Helical" evidence="7">
    <location>
        <begin position="247"/>
        <end position="267"/>
    </location>
</feature>
<evidence type="ECO:0000313" key="9">
    <source>
        <dbReference type="Proteomes" id="UP000515154"/>
    </source>
</evidence>
<dbReference type="Proteomes" id="UP000515154">
    <property type="component" value="Linkage group LG2"/>
</dbReference>
<feature type="transmembrane region" description="Helical" evidence="7">
    <location>
        <begin position="412"/>
        <end position="430"/>
    </location>
</feature>
<evidence type="ECO:0000256" key="5">
    <source>
        <dbReference type="ARBA" id="ARBA00023136"/>
    </source>
</evidence>
<feature type="transmembrane region" description="Helical" evidence="7">
    <location>
        <begin position="151"/>
        <end position="173"/>
    </location>
</feature>
<dbReference type="RefSeq" id="XP_036356544.1">
    <property type="nucleotide sequence ID" value="XM_036500651.1"/>
</dbReference>
<dbReference type="PANTHER" id="PTHR23506">
    <property type="entry name" value="GH10249P"/>
    <property type="match status" value="1"/>
</dbReference>
<dbReference type="PROSITE" id="PS50850">
    <property type="entry name" value="MFS"/>
    <property type="match status" value="1"/>
</dbReference>
<dbReference type="CDD" id="cd17384">
    <property type="entry name" value="MFS_SLC18A1_2_VAT1_2"/>
    <property type="match status" value="1"/>
</dbReference>
<evidence type="ECO:0000256" key="4">
    <source>
        <dbReference type="ARBA" id="ARBA00022989"/>
    </source>
</evidence>
<evidence type="ECO:0000313" key="10">
    <source>
        <dbReference type="RefSeq" id="XP_036356544.1"/>
    </source>
</evidence>
<gene>
    <name evidence="10" type="primary">LOC115227194</name>
</gene>
<feature type="domain" description="Major facilitator superfamily (MFS) profile" evidence="8">
    <location>
        <begin position="28"/>
        <end position="470"/>
    </location>
</feature>
<evidence type="ECO:0000256" key="6">
    <source>
        <dbReference type="SAM" id="MobiDB-lite"/>
    </source>
</evidence>
<feature type="transmembrane region" description="Helical" evidence="7">
    <location>
        <begin position="442"/>
        <end position="465"/>
    </location>
</feature>
<dbReference type="KEGG" id="osn:115227194"/>
<evidence type="ECO:0000256" key="1">
    <source>
        <dbReference type="ARBA" id="ARBA00004141"/>
    </source>
</evidence>
<dbReference type="InterPro" id="IPR036259">
    <property type="entry name" value="MFS_trans_sf"/>
</dbReference>
<keyword evidence="3 7" id="KW-0812">Transmembrane</keyword>
<feature type="transmembrane region" description="Helical" evidence="7">
    <location>
        <begin position="288"/>
        <end position="306"/>
    </location>
</feature>
<dbReference type="Pfam" id="PF07690">
    <property type="entry name" value="MFS_1"/>
    <property type="match status" value="1"/>
</dbReference>
<evidence type="ECO:0000256" key="7">
    <source>
        <dbReference type="SAM" id="Phobius"/>
    </source>
</evidence>
<feature type="region of interest" description="Disordered" evidence="6">
    <location>
        <begin position="480"/>
        <end position="505"/>
    </location>
</feature>
<dbReference type="InterPro" id="IPR011701">
    <property type="entry name" value="MFS"/>
</dbReference>
<comment type="subcellular location">
    <subcellularLocation>
        <location evidence="1">Membrane</location>
        <topology evidence="1">Multi-pass membrane protein</topology>
    </subcellularLocation>
</comment>
<reference evidence="10" key="1">
    <citation type="submission" date="2025-08" db="UniProtKB">
        <authorList>
            <consortium name="RefSeq"/>
        </authorList>
    </citation>
    <scope>IDENTIFICATION</scope>
</reference>